<feature type="domain" description="Glycosyltransferase 2-like" evidence="1">
    <location>
        <begin position="8"/>
        <end position="122"/>
    </location>
</feature>
<dbReference type="GO" id="GO:0016758">
    <property type="term" value="F:hexosyltransferase activity"/>
    <property type="evidence" value="ECO:0007669"/>
    <property type="project" value="UniProtKB-ARBA"/>
</dbReference>
<evidence type="ECO:0000313" key="3">
    <source>
        <dbReference type="Proteomes" id="UP000514509"/>
    </source>
</evidence>
<protein>
    <submittedName>
        <fullName evidence="2">Glycosyltransferase family 2 protein</fullName>
    </submittedName>
</protein>
<dbReference type="SUPFAM" id="SSF53448">
    <property type="entry name" value="Nucleotide-diphospho-sugar transferases"/>
    <property type="match status" value="1"/>
</dbReference>
<reference evidence="2 3" key="1">
    <citation type="submission" date="2020-06" db="EMBL/GenBank/DDBJ databases">
        <authorList>
            <person name="Hwang Y.J."/>
        </authorList>
    </citation>
    <scope>NUCLEOTIDE SEQUENCE [LARGE SCALE GENOMIC DNA]</scope>
    <source>
        <strain evidence="2 3">KUDC8001</strain>
    </source>
</reference>
<gene>
    <name evidence="2" type="ORF">HUW48_05080</name>
</gene>
<keyword evidence="3" id="KW-1185">Reference proteome</keyword>
<dbReference type="EMBL" id="CP055153">
    <property type="protein sequence ID" value="QMU27450.1"/>
    <property type="molecule type" value="Genomic_DNA"/>
</dbReference>
<dbReference type="KEGG" id="add:HUW48_05080"/>
<organism evidence="2 3">
    <name type="scientific">Adhaeribacter radiodurans</name>
    <dbReference type="NCBI Taxonomy" id="2745197"/>
    <lineage>
        <taxon>Bacteria</taxon>
        <taxon>Pseudomonadati</taxon>
        <taxon>Bacteroidota</taxon>
        <taxon>Cytophagia</taxon>
        <taxon>Cytophagales</taxon>
        <taxon>Hymenobacteraceae</taxon>
        <taxon>Adhaeribacter</taxon>
    </lineage>
</organism>
<dbReference type="Pfam" id="PF00535">
    <property type="entry name" value="Glycos_transf_2"/>
    <property type="match status" value="1"/>
</dbReference>
<sequence>MFANPLISVITCFLNEELYLEGTIESVLRQNYQHWELLLINDGSTDQSPAIAQKYVQKYPDKIFYLEHESQVNKGTSASRNLGIKHSKGKFIAFLDGDDVWMPSLLPNLLKLMQQHSVSMVCEASNYWYSWKESSKSDEIIPIGVTPNCLYLPSQLLLYLYPLGKGAAPCICGILIKKEILVKHGGFDENFKGMYDDQTFLVKIYLHEPVYISDDCNNKYRQHFDSLVSSSHSSGRYSQERKLFLEWLKLYFKSIHLSNAEIKGLLNKALFPYRYPLFYNLYKLLQAIHMEIISFLQILQRRIL</sequence>
<proteinExistence type="predicted"/>
<dbReference type="PANTHER" id="PTHR22916">
    <property type="entry name" value="GLYCOSYLTRANSFERASE"/>
    <property type="match status" value="1"/>
</dbReference>
<evidence type="ECO:0000313" key="2">
    <source>
        <dbReference type="EMBL" id="QMU27450.1"/>
    </source>
</evidence>
<dbReference type="InterPro" id="IPR001173">
    <property type="entry name" value="Glyco_trans_2-like"/>
</dbReference>
<dbReference type="Proteomes" id="UP000514509">
    <property type="component" value="Chromosome"/>
</dbReference>
<dbReference type="InterPro" id="IPR029044">
    <property type="entry name" value="Nucleotide-diphossugar_trans"/>
</dbReference>
<dbReference type="AlphaFoldDB" id="A0A7L7L3U4"/>
<dbReference type="PANTHER" id="PTHR22916:SF3">
    <property type="entry name" value="UDP-GLCNAC:BETAGAL BETA-1,3-N-ACETYLGLUCOSAMINYLTRANSFERASE-LIKE PROTEIN 1"/>
    <property type="match status" value="1"/>
</dbReference>
<dbReference type="Gene3D" id="3.90.550.10">
    <property type="entry name" value="Spore Coat Polysaccharide Biosynthesis Protein SpsA, Chain A"/>
    <property type="match status" value="1"/>
</dbReference>
<accession>A0A7L7L3U4</accession>
<name>A0A7L7L3U4_9BACT</name>
<reference evidence="2 3" key="2">
    <citation type="submission" date="2020-08" db="EMBL/GenBank/DDBJ databases">
        <title>Adhaeribacter dokdonensis sp. nov., isolated from the rhizosphere of Elymus tsukushiensis, a plant native to the Dokdo Islands, Republic of Korea.</title>
        <authorList>
            <person name="Ghim S.Y."/>
        </authorList>
    </citation>
    <scope>NUCLEOTIDE SEQUENCE [LARGE SCALE GENOMIC DNA]</scope>
    <source>
        <strain evidence="2 3">KUDC8001</strain>
    </source>
</reference>
<keyword evidence="2" id="KW-0808">Transferase</keyword>
<dbReference type="RefSeq" id="WP_182414645.1">
    <property type="nucleotide sequence ID" value="NZ_CP055153.1"/>
</dbReference>
<dbReference type="CDD" id="cd00761">
    <property type="entry name" value="Glyco_tranf_GTA_type"/>
    <property type="match status" value="1"/>
</dbReference>
<evidence type="ECO:0000259" key="1">
    <source>
        <dbReference type="Pfam" id="PF00535"/>
    </source>
</evidence>